<protein>
    <submittedName>
        <fullName evidence="4">Polysaccharide deacetylase family protein</fullName>
    </submittedName>
</protein>
<dbReference type="Proteomes" id="UP000306888">
    <property type="component" value="Unassembled WGS sequence"/>
</dbReference>
<dbReference type="GO" id="GO:0016810">
    <property type="term" value="F:hydrolase activity, acting on carbon-nitrogen (but not peptide) bonds"/>
    <property type="evidence" value="ECO:0007669"/>
    <property type="project" value="InterPro"/>
</dbReference>
<dbReference type="OrthoDB" id="9812065at2"/>
<feature type="region of interest" description="Disordered" evidence="1">
    <location>
        <begin position="306"/>
        <end position="328"/>
    </location>
</feature>
<keyword evidence="2" id="KW-0812">Transmembrane</keyword>
<dbReference type="SUPFAM" id="SSF88713">
    <property type="entry name" value="Glycoside hydrolase/deacetylase"/>
    <property type="match status" value="3"/>
</dbReference>
<accession>A0A4V3RL49</accession>
<feature type="domain" description="NodB homology" evidence="3">
    <location>
        <begin position="650"/>
        <end position="845"/>
    </location>
</feature>
<dbReference type="InterPro" id="IPR002509">
    <property type="entry name" value="NODB_dom"/>
</dbReference>
<name>A0A4V3RL49_9CLOT</name>
<keyword evidence="2" id="KW-1133">Transmembrane helix</keyword>
<dbReference type="RefSeq" id="WP_136006708.1">
    <property type="nucleotide sequence ID" value="NZ_SRYR01000003.1"/>
</dbReference>
<dbReference type="InterPro" id="IPR050248">
    <property type="entry name" value="Polysacc_deacetylase_ArnD"/>
</dbReference>
<organism evidence="4 5">
    <name type="scientific">Clostridium sartagoforme</name>
    <dbReference type="NCBI Taxonomy" id="84031"/>
    <lineage>
        <taxon>Bacteria</taxon>
        <taxon>Bacillati</taxon>
        <taxon>Bacillota</taxon>
        <taxon>Clostridia</taxon>
        <taxon>Eubacteriales</taxon>
        <taxon>Clostridiaceae</taxon>
        <taxon>Clostridium</taxon>
    </lineage>
</organism>
<dbReference type="EMBL" id="SRYR01000003">
    <property type="protein sequence ID" value="TGY42410.1"/>
    <property type="molecule type" value="Genomic_DNA"/>
</dbReference>
<evidence type="ECO:0000256" key="1">
    <source>
        <dbReference type="SAM" id="MobiDB-lite"/>
    </source>
</evidence>
<dbReference type="Pfam" id="PF01522">
    <property type="entry name" value="Polysacc_deac_1"/>
    <property type="match status" value="3"/>
</dbReference>
<gene>
    <name evidence="4" type="ORF">E5347_09325</name>
</gene>
<dbReference type="CDD" id="cd10917">
    <property type="entry name" value="CE4_NodB_like_6s_7s"/>
    <property type="match status" value="2"/>
</dbReference>
<feature type="transmembrane region" description="Helical" evidence="2">
    <location>
        <begin position="5"/>
        <end position="24"/>
    </location>
</feature>
<dbReference type="GO" id="GO:0005975">
    <property type="term" value="P:carbohydrate metabolic process"/>
    <property type="evidence" value="ECO:0007669"/>
    <property type="project" value="InterPro"/>
</dbReference>
<evidence type="ECO:0000256" key="2">
    <source>
        <dbReference type="SAM" id="Phobius"/>
    </source>
</evidence>
<keyword evidence="2" id="KW-0472">Membrane</keyword>
<proteinExistence type="predicted"/>
<feature type="domain" description="NodB homology" evidence="3">
    <location>
        <begin position="73"/>
        <end position="254"/>
    </location>
</feature>
<sequence length="852" mass="96040">MKKKVYWIGLCIVLLSVFFISLYFKFIEKSPLNTDITAINSNYDTSKKIKLALKDYNKDKKAEIISSFDTKENIIAISFEGIRNNEITKEVLSLLNKYNVKSTFFVSGVEAAEDSDLVNSIKKSGHSIGSLGLSDKKHMEELTKEELISDFTKANKILETITGNKSILLKGSSTTYNDTVLASAYASGNEFVVDSKNYLSYQSFQNYEEAQGYVKSLKKGEIVSVKLEGVLDESEYTKKEEKPAIDKEAGIEKKDEEIIKYASILEVVEWLCQAINEDGRTTILLDNYNELEKSDGRTMFIRNDLISNNSSNNKPSNNNSENSNSGDNSIDISNINFNKLIKDNKKLLAENISRFYTTQEAVAYTFRGISNKESLDLALLALSITNTKGTFFVTKKEILEYPDRIEKILSYGNEIGNGGVTANSNILNKSAEEVAKEIYEVDKMLKDRGIYTNAYMSGFGYSDSEIREAVSAVRNIEGLGKYELITYSKAPIISKYEGKDSDYILNDYLNPDIYTSLSKGEIVYFRLDSGLVDQKVIYELMIGITFKYVNFGYAKMYDASIGDYKLRSKPLGYSVVTISNLQNNYEGESGYGRYELLINSHSLQRKSMEEALNLVNERYIGNEFVELDGFTEEEKSRLDQEGTIDTNGEDVIFFTFDDWGGDTIVNEILDVLDKHKVKGSFFTISKYIDDNSGISNSNPNLLRTIALKGHDIGSHNYNHEILEEDKNLLIDSLGKSYDSMANVIGDLDSLKPYFRPPTLYVNKDGLLAVFESGFDYSISGNISTHDYEATSPIEIINNFESQLQDGKGNIVVMHMNNQSYYTAMALDIFLTNNENGLYGKKYKIAKLSDYLK</sequence>
<comment type="caution">
    <text evidence="4">The sequence shown here is derived from an EMBL/GenBank/DDBJ whole genome shotgun (WGS) entry which is preliminary data.</text>
</comment>
<evidence type="ECO:0000313" key="5">
    <source>
        <dbReference type="Proteomes" id="UP000306888"/>
    </source>
</evidence>
<keyword evidence="5" id="KW-1185">Reference proteome</keyword>
<evidence type="ECO:0000313" key="4">
    <source>
        <dbReference type="EMBL" id="TGY42410.1"/>
    </source>
</evidence>
<dbReference type="PANTHER" id="PTHR10587">
    <property type="entry name" value="GLYCOSYL TRANSFERASE-RELATED"/>
    <property type="match status" value="1"/>
</dbReference>
<dbReference type="AlphaFoldDB" id="A0A4V3RL49"/>
<evidence type="ECO:0000259" key="3">
    <source>
        <dbReference type="PROSITE" id="PS51677"/>
    </source>
</evidence>
<reference evidence="4 5" key="1">
    <citation type="submission" date="2019-04" db="EMBL/GenBank/DDBJ databases">
        <title>Microbes associate with the intestines of laboratory mice.</title>
        <authorList>
            <person name="Navarre W."/>
            <person name="Wong E."/>
            <person name="Huang K."/>
            <person name="Tropini C."/>
            <person name="Ng K."/>
            <person name="Yu B."/>
        </authorList>
    </citation>
    <scope>NUCLEOTIDE SEQUENCE [LARGE SCALE GENOMIC DNA]</scope>
    <source>
        <strain evidence="4 5">NM50_B9-20</strain>
    </source>
</reference>
<dbReference type="InterPro" id="IPR011330">
    <property type="entry name" value="Glyco_hydro/deAcase_b/a-brl"/>
</dbReference>
<dbReference type="PROSITE" id="PS51677">
    <property type="entry name" value="NODB"/>
    <property type="match status" value="2"/>
</dbReference>
<dbReference type="Gene3D" id="3.20.20.370">
    <property type="entry name" value="Glycoside hydrolase/deacetylase"/>
    <property type="match status" value="3"/>
</dbReference>